<dbReference type="EMBL" id="CAJNOI010001277">
    <property type="protein sequence ID" value="CAF1400243.1"/>
    <property type="molecule type" value="Genomic_DNA"/>
</dbReference>
<reference evidence="3" key="1">
    <citation type="submission" date="2021-02" db="EMBL/GenBank/DDBJ databases">
        <authorList>
            <person name="Nowell W R."/>
        </authorList>
    </citation>
    <scope>NUCLEOTIDE SEQUENCE</scope>
</reference>
<evidence type="ECO:0000256" key="1">
    <source>
        <dbReference type="SAM" id="Phobius"/>
    </source>
</evidence>
<protein>
    <submittedName>
        <fullName evidence="3">Uncharacterized protein</fullName>
    </submittedName>
</protein>
<dbReference type="EMBL" id="CAJNOM010001604">
    <property type="protein sequence ID" value="CAF1613941.1"/>
    <property type="molecule type" value="Genomic_DNA"/>
</dbReference>
<dbReference type="AlphaFoldDB" id="A0A816BU30"/>
<dbReference type="Proteomes" id="UP000663832">
    <property type="component" value="Unassembled WGS sequence"/>
</dbReference>
<sequence>MMNSTINSHQIISSNLIISKLTPVAYDTTGAIIFIIVVLFWYSMGIICMLGMQIKARNETVEDYARRRAKLLIETLRDQTHTKQILEELVDKQKRDKLWDIYLGTSDNNNDKLIRAEVLRIRNIEKQLAVINKNHLCMNESLMFSTKHSDSQSMISSDLTSTENRVRIRRRSSLDQQIIERWKNIVEQCIKHEQLPWTIQKLMIRRHFRRHYKDMLRQTEPRNMSMHNKQYHSVQNSPVLNVKSNHHIIQLDNDEYD</sequence>
<evidence type="ECO:0000313" key="4">
    <source>
        <dbReference type="Proteomes" id="UP000663832"/>
    </source>
</evidence>
<dbReference type="OrthoDB" id="9988829at2759"/>
<evidence type="ECO:0000313" key="2">
    <source>
        <dbReference type="EMBL" id="CAF1400243.1"/>
    </source>
</evidence>
<feature type="transmembrane region" description="Helical" evidence="1">
    <location>
        <begin position="31"/>
        <end position="52"/>
    </location>
</feature>
<accession>A0A816BU30</accession>
<organism evidence="3 4">
    <name type="scientific">Adineta steineri</name>
    <dbReference type="NCBI Taxonomy" id="433720"/>
    <lineage>
        <taxon>Eukaryota</taxon>
        <taxon>Metazoa</taxon>
        <taxon>Spiralia</taxon>
        <taxon>Gnathifera</taxon>
        <taxon>Rotifera</taxon>
        <taxon>Eurotatoria</taxon>
        <taxon>Bdelloidea</taxon>
        <taxon>Adinetida</taxon>
        <taxon>Adinetidae</taxon>
        <taxon>Adineta</taxon>
    </lineage>
</organism>
<keyword evidence="1" id="KW-0812">Transmembrane</keyword>
<keyword evidence="4" id="KW-1185">Reference proteome</keyword>
<proteinExistence type="predicted"/>
<evidence type="ECO:0000313" key="3">
    <source>
        <dbReference type="EMBL" id="CAF1613941.1"/>
    </source>
</evidence>
<gene>
    <name evidence="2" type="ORF">BJG266_LOCUS37610</name>
    <name evidence="3" type="ORF">QVE165_LOCUS54502</name>
</gene>
<keyword evidence="1" id="KW-0472">Membrane</keyword>
<name>A0A816BU30_9BILA</name>
<keyword evidence="1" id="KW-1133">Transmembrane helix</keyword>
<comment type="caution">
    <text evidence="3">The sequence shown here is derived from an EMBL/GenBank/DDBJ whole genome shotgun (WGS) entry which is preliminary data.</text>
</comment>
<dbReference type="Proteomes" id="UP000663877">
    <property type="component" value="Unassembled WGS sequence"/>
</dbReference>